<dbReference type="PANTHER" id="PTHR22893:SF91">
    <property type="entry name" value="NADPH DEHYDROGENASE 2-RELATED"/>
    <property type="match status" value="1"/>
</dbReference>
<dbReference type="Proteomes" id="UP001197214">
    <property type="component" value="Unassembled WGS sequence"/>
</dbReference>
<dbReference type="PANTHER" id="PTHR22893">
    <property type="entry name" value="NADH OXIDOREDUCTASE-RELATED"/>
    <property type="match status" value="1"/>
</dbReference>
<name>A0ABS6XQ64_9SPHN</name>
<keyword evidence="3" id="KW-1185">Reference proteome</keyword>
<dbReference type="InterPro" id="IPR001155">
    <property type="entry name" value="OxRdtase_FMN_N"/>
</dbReference>
<dbReference type="EMBL" id="JAHWZX010000024">
    <property type="protein sequence ID" value="MBW4332321.1"/>
    <property type="molecule type" value="Genomic_DNA"/>
</dbReference>
<reference evidence="2 3" key="1">
    <citation type="submission" date="2021-07" db="EMBL/GenBank/DDBJ databases">
        <title>Stakelama flava sp. nov., a novel endophytic bacterium isolated from branch of Kandelia candel.</title>
        <authorList>
            <person name="Tuo L."/>
        </authorList>
    </citation>
    <scope>NUCLEOTIDE SEQUENCE [LARGE SCALE GENOMIC DNA]</scope>
    <source>
        <strain evidence="2 3">CBK3Z-3</strain>
    </source>
</reference>
<evidence type="ECO:0000313" key="3">
    <source>
        <dbReference type="Proteomes" id="UP001197214"/>
    </source>
</evidence>
<evidence type="ECO:0000313" key="2">
    <source>
        <dbReference type="EMBL" id="MBW4332321.1"/>
    </source>
</evidence>
<dbReference type="InterPro" id="IPR045247">
    <property type="entry name" value="Oye-like"/>
</dbReference>
<organism evidence="2 3">
    <name type="scientific">Stakelama flava</name>
    <dbReference type="NCBI Taxonomy" id="2860338"/>
    <lineage>
        <taxon>Bacteria</taxon>
        <taxon>Pseudomonadati</taxon>
        <taxon>Pseudomonadota</taxon>
        <taxon>Alphaproteobacteria</taxon>
        <taxon>Sphingomonadales</taxon>
        <taxon>Sphingomonadaceae</taxon>
        <taxon>Stakelama</taxon>
    </lineage>
</organism>
<dbReference type="RefSeq" id="WP_219239423.1">
    <property type="nucleotide sequence ID" value="NZ_JAHWZX010000024.1"/>
</dbReference>
<evidence type="ECO:0000259" key="1">
    <source>
        <dbReference type="Pfam" id="PF00724"/>
    </source>
</evidence>
<feature type="domain" description="NADH:flavin oxidoreductase/NADH oxidase N-terminal" evidence="1">
    <location>
        <begin position="9"/>
        <end position="339"/>
    </location>
</feature>
<proteinExistence type="predicted"/>
<protein>
    <submittedName>
        <fullName evidence="2">Alkene reductase</fullName>
    </submittedName>
</protein>
<sequence>MTERPLEPLFRPYHLGPLALPNRIVMAPMTRWRCGPGGVPHPLAAEYYSQRASAGLIVTEGSQISAEGQGYPDTPGIYSEEQVAGWAEVTRRVHDAGGRIFLQLWHTGRIDYVSKKLGLPIPVAPSPLPASEVRMPIDGVPTAPLEPRALRAEEIPGIVDDYRSAARNALRAGFDGVEIHAASGYLLDQFAKSGMNRRNDAYGGSMENRSRLMLEVAAAVAAEVGADRTGIRISPVNPSNDSFDEDPQALFELIAAGLDDLSLLYLHVVEGTSMGDRSEPAFDYARLRAIFRGTYIGANGISAEKAASELRDGRADLVAFGRSFIANPDLVDRLRTGAPMSELDKSTIFGGGAQGYTDYPVADMAAGAG</sequence>
<dbReference type="Pfam" id="PF00724">
    <property type="entry name" value="Oxidored_FMN"/>
    <property type="match status" value="1"/>
</dbReference>
<dbReference type="CDD" id="cd02933">
    <property type="entry name" value="OYE_like_FMN"/>
    <property type="match status" value="1"/>
</dbReference>
<accession>A0ABS6XQ64</accession>
<comment type="caution">
    <text evidence="2">The sequence shown here is derived from an EMBL/GenBank/DDBJ whole genome shotgun (WGS) entry which is preliminary data.</text>
</comment>
<gene>
    <name evidence="2" type="ORF">KY084_15825</name>
</gene>